<dbReference type="Proteomes" id="UP000199297">
    <property type="component" value="Unassembled WGS sequence"/>
</dbReference>
<protein>
    <recommendedName>
        <fullName evidence="1">Swiss Army Knife 2H phosphoesterase domain-containing protein</fullName>
    </recommendedName>
</protein>
<dbReference type="EMBL" id="FOBI01000025">
    <property type="protein sequence ID" value="SEL83700.1"/>
    <property type="molecule type" value="Genomic_DNA"/>
</dbReference>
<evidence type="ECO:0000259" key="1">
    <source>
        <dbReference type="Pfam" id="PF22547"/>
    </source>
</evidence>
<accession>A0A1H7TFP2</accession>
<proteinExistence type="predicted"/>
<gene>
    <name evidence="2" type="ORF">SAMN05216262_12515</name>
</gene>
<reference evidence="3" key="1">
    <citation type="submission" date="2016-10" db="EMBL/GenBank/DDBJ databases">
        <authorList>
            <person name="Varghese N."/>
            <person name="Submissions S."/>
        </authorList>
    </citation>
    <scope>NUCLEOTIDE SEQUENCE [LARGE SCALE GENOMIC DNA]</scope>
    <source>
        <strain evidence="3">CGMCC 1.9127</strain>
    </source>
</reference>
<keyword evidence="3" id="KW-1185">Reference proteome</keyword>
<name>A0A1H7TFP2_9GAMM</name>
<dbReference type="AlphaFoldDB" id="A0A1H7TFP2"/>
<evidence type="ECO:0000313" key="3">
    <source>
        <dbReference type="Proteomes" id="UP000199297"/>
    </source>
</evidence>
<dbReference type="Pfam" id="PF22547">
    <property type="entry name" value="2H-SAK"/>
    <property type="match status" value="1"/>
</dbReference>
<dbReference type="STRING" id="641665.GCA_002104455_02129"/>
<organism evidence="2 3">
    <name type="scientific">Colwellia chukchiensis</name>
    <dbReference type="NCBI Taxonomy" id="641665"/>
    <lineage>
        <taxon>Bacteria</taxon>
        <taxon>Pseudomonadati</taxon>
        <taxon>Pseudomonadota</taxon>
        <taxon>Gammaproteobacteria</taxon>
        <taxon>Alteromonadales</taxon>
        <taxon>Colwelliaceae</taxon>
        <taxon>Colwellia</taxon>
    </lineage>
</organism>
<feature type="domain" description="Swiss Army Knife 2H phosphoesterase" evidence="1">
    <location>
        <begin position="134"/>
        <end position="234"/>
    </location>
</feature>
<evidence type="ECO:0000313" key="2">
    <source>
        <dbReference type="EMBL" id="SEL83700.1"/>
    </source>
</evidence>
<sequence length="251" mass="28002">MLIPLLIKIPQLSATVAILFMMTGLHWLMAKPATASQAVVALPEQLLLAKHTIALSNAQQSDDWSTTKTESAKKENLSPLARAMAQKQHLPADSPQADKTLTLDIIELEDSTGLRYLGGTVPAAELSLYLTQLKTQLGAEQFALYRSHQAMRDHHSFHVTLINPYEYQTVNKDRLKMFTKFQVHLYGLGRVGKGDKTSYFVVASSSEGQYIRQNVLLKPKDFHVTLGFYPEDIYGVSKGIETLIKSVKPFD</sequence>
<dbReference type="InterPro" id="IPR054498">
    <property type="entry name" value="2H-SAK"/>
</dbReference>